<feature type="binding site" evidence="5 7">
    <location>
        <position position="160"/>
    </location>
    <ligand>
        <name>Mn(2+)</name>
        <dbReference type="ChEBI" id="CHEBI:29035"/>
        <label>1</label>
    </ligand>
</feature>
<keyword evidence="4 5" id="KW-0464">Manganese</keyword>
<comment type="function">
    <text evidence="5">Catalyzes the conversion of N-formimidoyl-L-glutamate to L-glutamate and formamide.</text>
</comment>
<feature type="binding site" evidence="5 7">
    <location>
        <position position="156"/>
    </location>
    <ligand>
        <name>Mn(2+)</name>
        <dbReference type="ChEBI" id="CHEBI:29035"/>
        <label>1</label>
    </ligand>
</feature>
<keyword evidence="2 5" id="KW-0378">Hydrolase</keyword>
<dbReference type="PIRSF" id="PIRSF036979">
    <property type="entry name" value="Arginase"/>
    <property type="match status" value="1"/>
</dbReference>
<gene>
    <name evidence="5 9" type="primary">hutG</name>
    <name evidence="9" type="ORF">GCA01S_045_00280</name>
</gene>
<dbReference type="Gene3D" id="3.40.800.10">
    <property type="entry name" value="Ureohydrolase domain"/>
    <property type="match status" value="1"/>
</dbReference>
<feature type="binding site" evidence="5 7">
    <location>
        <position position="244"/>
    </location>
    <ligand>
        <name>Mn(2+)</name>
        <dbReference type="ChEBI" id="CHEBI:29035"/>
        <label>1</label>
    </ligand>
</feature>
<evidence type="ECO:0000256" key="1">
    <source>
        <dbReference type="ARBA" id="ARBA00022723"/>
    </source>
</evidence>
<feature type="binding site" evidence="5">
    <location>
        <position position="156"/>
    </location>
    <ligand>
        <name>Mn(2+)</name>
        <dbReference type="ChEBI" id="CHEBI:29035"/>
        <label>2</label>
    </ligand>
</feature>
<feature type="binding site" evidence="5 7">
    <location>
        <position position="130"/>
    </location>
    <ligand>
        <name>Mn(2+)</name>
        <dbReference type="ChEBI" id="CHEBI:29035"/>
        <label>1</label>
    </ligand>
</feature>
<evidence type="ECO:0000313" key="9">
    <source>
        <dbReference type="EMBL" id="GAJ40499.1"/>
    </source>
</evidence>
<dbReference type="UniPathway" id="UPA00379">
    <property type="reaction ID" value="UER00552"/>
</dbReference>
<dbReference type="GO" id="GO:0019556">
    <property type="term" value="P:L-histidine catabolic process to glutamate and formamide"/>
    <property type="evidence" value="ECO:0007669"/>
    <property type="project" value="UniProtKB-UniRule"/>
</dbReference>
<feature type="binding site" evidence="5">
    <location>
        <position position="244"/>
    </location>
    <ligand>
        <name>Mn(2+)</name>
        <dbReference type="ChEBI" id="CHEBI:29035"/>
        <label>2</label>
    </ligand>
</feature>
<dbReference type="EMBL" id="BAWO01000045">
    <property type="protein sequence ID" value="GAJ40499.1"/>
    <property type="molecule type" value="Genomic_DNA"/>
</dbReference>
<sequence>MYKQPDKERWTGRIDSESEEKSFRVHQKIRLLDMGQIQAQAENAFALLGFQCDEGVRRNQGRQGAYHAPVEVKKALANLPWHLPSDATLYDAGEIVCEEGELENCQKHLGQAVERLIRHRVTPVVIGGGHETAYGHYLGVRQAVGPETKLGIINIDAHFDMRPYRQGPSSGTMFRQILDEDGNAGYCCLGIQTLGNTAALFETAKRYGCTYMLEEELTLEELECAYEFIDDFSKNYDVLVLTLCMDVLSASAAPGVSAPSPFGLDPKIVRALLRYIISKPQTISFDICEVNPLVDENRKTIALAAAFCMEALVHFHRRQRAATGR</sequence>
<feature type="binding site" evidence="5">
    <location>
        <position position="158"/>
    </location>
    <ligand>
        <name>Mn(2+)</name>
        <dbReference type="ChEBI" id="CHEBI:29035"/>
        <label>2</label>
    </ligand>
</feature>
<dbReference type="AlphaFoldDB" id="A0A023DGS0"/>
<evidence type="ECO:0000256" key="3">
    <source>
        <dbReference type="ARBA" id="ARBA00022808"/>
    </source>
</evidence>
<evidence type="ECO:0000256" key="2">
    <source>
        <dbReference type="ARBA" id="ARBA00022801"/>
    </source>
</evidence>
<comment type="cofactor">
    <cofactor evidence="5 7">
        <name>Mn(2+)</name>
        <dbReference type="ChEBI" id="CHEBI:29035"/>
    </cofactor>
    <text evidence="5 7">Binds 2 manganese ions per subunit.</text>
</comment>
<feature type="binding site" evidence="5">
    <location>
        <position position="246"/>
    </location>
    <ligand>
        <name>Mn(2+)</name>
        <dbReference type="ChEBI" id="CHEBI:29035"/>
        <label>2</label>
    </ligand>
</feature>
<dbReference type="OrthoDB" id="9788689at2"/>
<organism evidence="9 10">
    <name type="scientific">Parageobacillus caldoxylosilyticus NBRC 107762</name>
    <dbReference type="NCBI Taxonomy" id="1220594"/>
    <lineage>
        <taxon>Bacteria</taxon>
        <taxon>Bacillati</taxon>
        <taxon>Bacillota</taxon>
        <taxon>Bacilli</taxon>
        <taxon>Bacillales</taxon>
        <taxon>Anoxybacillaceae</taxon>
        <taxon>Saccharococcus</taxon>
    </lineage>
</organism>
<dbReference type="NCBIfam" id="TIGR01227">
    <property type="entry name" value="hutG"/>
    <property type="match status" value="1"/>
</dbReference>
<dbReference type="InterPro" id="IPR006035">
    <property type="entry name" value="Ureohydrolase"/>
</dbReference>
<dbReference type="HAMAP" id="MF_00737">
    <property type="entry name" value="Formimidoylglutam"/>
    <property type="match status" value="1"/>
</dbReference>
<proteinExistence type="inferred from homology"/>
<evidence type="ECO:0000256" key="8">
    <source>
        <dbReference type="PROSITE-ProRule" id="PRU00742"/>
    </source>
</evidence>
<keyword evidence="10" id="KW-1185">Reference proteome</keyword>
<comment type="similarity">
    <text evidence="5 8">Belongs to the arginase family.</text>
</comment>
<evidence type="ECO:0000256" key="5">
    <source>
        <dbReference type="HAMAP-Rule" id="MF_00737"/>
    </source>
</evidence>
<comment type="catalytic activity">
    <reaction evidence="5">
        <text>N-formimidoyl-L-glutamate + H2O = formamide + L-glutamate</text>
        <dbReference type="Rhea" id="RHEA:22492"/>
        <dbReference type="ChEBI" id="CHEBI:15377"/>
        <dbReference type="ChEBI" id="CHEBI:16397"/>
        <dbReference type="ChEBI" id="CHEBI:29985"/>
        <dbReference type="ChEBI" id="CHEBI:58928"/>
        <dbReference type="EC" id="3.5.3.8"/>
    </reaction>
</comment>
<comment type="pathway">
    <text evidence="5">Amino-acid degradation; L-histidine degradation into L-glutamate; L-glutamate from N-formimidoyl-L-glutamate (hydrolase route): step 1/1.</text>
</comment>
<dbReference type="PROSITE" id="PS51409">
    <property type="entry name" value="ARGINASE_2"/>
    <property type="match status" value="1"/>
</dbReference>
<dbReference type="PANTHER" id="PTHR11358">
    <property type="entry name" value="ARGINASE/AGMATINASE"/>
    <property type="match status" value="1"/>
</dbReference>
<comment type="caution">
    <text evidence="9">The sequence shown here is derived from an EMBL/GenBank/DDBJ whole genome shotgun (WGS) entry which is preliminary data.</text>
</comment>
<dbReference type="Pfam" id="PF00491">
    <property type="entry name" value="Arginase"/>
    <property type="match status" value="1"/>
</dbReference>
<keyword evidence="1 5" id="KW-0479">Metal-binding</keyword>
<protein>
    <recommendedName>
        <fullName evidence="5 6">Formimidoylglutamase</fullName>
        <ecNumber evidence="5 6">3.5.3.8</ecNumber>
    </recommendedName>
    <alternativeName>
        <fullName evidence="5">Formiminoglutamase</fullName>
    </alternativeName>
    <alternativeName>
        <fullName evidence="5">Formiminoglutamate hydrolase</fullName>
    </alternativeName>
</protein>
<evidence type="ECO:0000313" key="10">
    <source>
        <dbReference type="Proteomes" id="UP000023561"/>
    </source>
</evidence>
<dbReference type="GO" id="GO:0008783">
    <property type="term" value="F:agmatinase activity"/>
    <property type="evidence" value="ECO:0007669"/>
    <property type="project" value="TreeGrafter"/>
</dbReference>
<evidence type="ECO:0000256" key="6">
    <source>
        <dbReference type="NCBIfam" id="TIGR01227"/>
    </source>
</evidence>
<dbReference type="GO" id="GO:0019557">
    <property type="term" value="P:L-histidine catabolic process to glutamate and formate"/>
    <property type="evidence" value="ECO:0007669"/>
    <property type="project" value="UniProtKB-UniPathway"/>
</dbReference>
<feature type="binding site" evidence="7">
    <location>
        <position position="246"/>
    </location>
    <ligand>
        <name>Mn(2+)</name>
        <dbReference type="ChEBI" id="CHEBI:29035"/>
        <label>1</label>
    </ligand>
</feature>
<dbReference type="GO" id="GO:0030145">
    <property type="term" value="F:manganese ion binding"/>
    <property type="evidence" value="ECO:0007669"/>
    <property type="project" value="UniProtKB-UniRule"/>
</dbReference>
<reference evidence="9 10" key="1">
    <citation type="submission" date="2014-04" db="EMBL/GenBank/DDBJ databases">
        <title>Whole genome shotgun sequence of Geobacillus caldoxylosilyticus NBRC 107762.</title>
        <authorList>
            <person name="Hosoyama A."/>
            <person name="Hosoyama Y."/>
            <person name="Katano-Makiyama Y."/>
            <person name="Tsuchikane K."/>
            <person name="Ohji S."/>
            <person name="Ichikawa N."/>
            <person name="Yamazoe A."/>
            <person name="Fujita N."/>
        </authorList>
    </citation>
    <scope>NUCLEOTIDE SEQUENCE [LARGE SCALE GENOMIC DNA]</scope>
    <source>
        <strain evidence="9 10">NBRC 107762</strain>
    </source>
</reference>
<evidence type="ECO:0000256" key="7">
    <source>
        <dbReference type="PIRSR" id="PIRSR036979-1"/>
    </source>
</evidence>
<dbReference type="RefSeq" id="WP_042410292.1">
    <property type="nucleotide sequence ID" value="NZ_BAWO01000045.1"/>
</dbReference>
<dbReference type="Proteomes" id="UP000023561">
    <property type="component" value="Unassembled WGS sequence"/>
</dbReference>
<dbReference type="InterPro" id="IPR023696">
    <property type="entry name" value="Ureohydrolase_dom_sf"/>
</dbReference>
<feature type="binding site" evidence="7">
    <location>
        <position position="158"/>
    </location>
    <ligand>
        <name>Mn(2+)</name>
        <dbReference type="ChEBI" id="CHEBI:29035"/>
        <label>1</label>
    </ligand>
</feature>
<evidence type="ECO:0000256" key="4">
    <source>
        <dbReference type="ARBA" id="ARBA00023211"/>
    </source>
</evidence>
<dbReference type="SUPFAM" id="SSF52768">
    <property type="entry name" value="Arginase/deacetylase"/>
    <property type="match status" value="1"/>
</dbReference>
<keyword evidence="3 5" id="KW-0369">Histidine metabolism</keyword>
<dbReference type="PANTHER" id="PTHR11358:SF35">
    <property type="entry name" value="FORMIMIDOYLGLUTAMASE"/>
    <property type="match status" value="1"/>
</dbReference>
<dbReference type="InterPro" id="IPR005923">
    <property type="entry name" value="HutG"/>
</dbReference>
<name>A0A023DGS0_9BACL</name>
<dbReference type="GO" id="GO:0050415">
    <property type="term" value="F:formimidoylglutamase activity"/>
    <property type="evidence" value="ECO:0007669"/>
    <property type="project" value="UniProtKB-UniRule"/>
</dbReference>
<accession>A0A023DGS0</accession>
<dbReference type="GO" id="GO:0033389">
    <property type="term" value="P:putrescine biosynthetic process from arginine, via agmatine"/>
    <property type="evidence" value="ECO:0007669"/>
    <property type="project" value="TreeGrafter"/>
</dbReference>
<dbReference type="CDD" id="cd09988">
    <property type="entry name" value="Formimidoylglutamase"/>
    <property type="match status" value="1"/>
</dbReference>
<dbReference type="EC" id="3.5.3.8" evidence="5 6"/>